<dbReference type="SUPFAM" id="SSF63380">
    <property type="entry name" value="Riboflavin synthase domain-like"/>
    <property type="match status" value="1"/>
</dbReference>
<gene>
    <name evidence="12" type="primary">paaK</name>
    <name evidence="12" type="ORF">DLM85_06095</name>
</gene>
<dbReference type="PANTHER" id="PTHR47354:SF8">
    <property type="entry name" value="1,2-PHENYLACETYL-COA EPOXIDASE, SUBUNIT E"/>
    <property type="match status" value="1"/>
</dbReference>
<comment type="cofactor">
    <cofactor evidence="1">
        <name>FAD</name>
        <dbReference type="ChEBI" id="CHEBI:57692"/>
    </cofactor>
</comment>
<evidence type="ECO:0000313" key="12">
    <source>
        <dbReference type="EMBL" id="RAK70407.1"/>
    </source>
</evidence>
<dbReference type="SUPFAM" id="SSF54292">
    <property type="entry name" value="2Fe-2S ferredoxin-like"/>
    <property type="match status" value="1"/>
</dbReference>
<dbReference type="InterPro" id="IPR006058">
    <property type="entry name" value="2Fe2S_fd_BS"/>
</dbReference>
<dbReference type="GO" id="GO:0016491">
    <property type="term" value="F:oxidoreductase activity"/>
    <property type="evidence" value="ECO:0007669"/>
    <property type="project" value="UniProtKB-KW"/>
</dbReference>
<dbReference type="InterPro" id="IPR036010">
    <property type="entry name" value="2Fe-2S_ferredoxin-like_sf"/>
</dbReference>
<feature type="domain" description="2Fe-2S ferredoxin-type" evidence="10">
    <location>
        <begin position="270"/>
        <end position="360"/>
    </location>
</feature>
<evidence type="ECO:0000256" key="4">
    <source>
        <dbReference type="ARBA" id="ARBA00022723"/>
    </source>
</evidence>
<dbReference type="InterPro" id="IPR039261">
    <property type="entry name" value="FNR_nucleotide-bd"/>
</dbReference>
<evidence type="ECO:0000256" key="9">
    <source>
        <dbReference type="SAM" id="MobiDB-lite"/>
    </source>
</evidence>
<dbReference type="InterPro" id="IPR017938">
    <property type="entry name" value="Riboflavin_synthase-like_b-brl"/>
</dbReference>
<dbReference type="NCBIfam" id="TIGR02160">
    <property type="entry name" value="PA_CoA_Oxy5"/>
    <property type="match status" value="1"/>
</dbReference>
<dbReference type="InterPro" id="IPR001709">
    <property type="entry name" value="Flavoprot_Pyr_Nucl_cyt_Rdtase"/>
</dbReference>
<dbReference type="Proteomes" id="UP000248553">
    <property type="component" value="Unassembled WGS sequence"/>
</dbReference>
<evidence type="ECO:0000256" key="5">
    <source>
        <dbReference type="ARBA" id="ARBA00022827"/>
    </source>
</evidence>
<dbReference type="InterPro" id="IPR017927">
    <property type="entry name" value="FAD-bd_FR_type"/>
</dbReference>
<dbReference type="CDD" id="cd06214">
    <property type="entry name" value="PA_degradation_oxidoreductase_like"/>
    <property type="match status" value="1"/>
</dbReference>
<evidence type="ECO:0000259" key="11">
    <source>
        <dbReference type="PROSITE" id="PS51384"/>
    </source>
</evidence>
<organism evidence="12 13">
    <name type="scientific">Hymenobacter edaphi</name>
    <dbReference type="NCBI Taxonomy" id="2211146"/>
    <lineage>
        <taxon>Bacteria</taxon>
        <taxon>Pseudomonadati</taxon>
        <taxon>Bacteroidota</taxon>
        <taxon>Cytophagia</taxon>
        <taxon>Cytophagales</taxon>
        <taxon>Hymenobacteraceae</taxon>
        <taxon>Hymenobacter</taxon>
    </lineage>
</organism>
<dbReference type="GO" id="GO:0046872">
    <property type="term" value="F:metal ion binding"/>
    <property type="evidence" value="ECO:0007669"/>
    <property type="project" value="UniProtKB-KW"/>
</dbReference>
<reference evidence="13" key="1">
    <citation type="submission" date="2018-05" db="EMBL/GenBank/DDBJ databases">
        <authorList>
            <person name="Nie L."/>
        </authorList>
    </citation>
    <scope>NUCLEOTIDE SEQUENCE [LARGE SCALE GENOMIC DNA]</scope>
    <source>
        <strain evidence="13">NL</strain>
    </source>
</reference>
<evidence type="ECO:0000256" key="1">
    <source>
        <dbReference type="ARBA" id="ARBA00001974"/>
    </source>
</evidence>
<dbReference type="Gene3D" id="2.40.30.10">
    <property type="entry name" value="Translation factors"/>
    <property type="match status" value="1"/>
</dbReference>
<keyword evidence="6" id="KW-0560">Oxidoreductase</keyword>
<evidence type="ECO:0000256" key="3">
    <source>
        <dbReference type="ARBA" id="ARBA00022714"/>
    </source>
</evidence>
<dbReference type="InterPro" id="IPR011884">
    <property type="entry name" value="PaaE"/>
</dbReference>
<feature type="domain" description="FAD-binding FR-type" evidence="11">
    <location>
        <begin position="2"/>
        <end position="106"/>
    </location>
</feature>
<keyword evidence="7" id="KW-0408">Iron</keyword>
<proteinExistence type="predicted"/>
<dbReference type="PROSITE" id="PS51384">
    <property type="entry name" value="FAD_FR"/>
    <property type="match status" value="1"/>
</dbReference>
<dbReference type="Pfam" id="PF00111">
    <property type="entry name" value="Fer2"/>
    <property type="match status" value="1"/>
</dbReference>
<evidence type="ECO:0000256" key="2">
    <source>
        <dbReference type="ARBA" id="ARBA00022630"/>
    </source>
</evidence>
<dbReference type="SUPFAM" id="SSF52343">
    <property type="entry name" value="Ferredoxin reductase-like, C-terminal NADP-linked domain"/>
    <property type="match status" value="1"/>
</dbReference>
<dbReference type="InterPro" id="IPR008333">
    <property type="entry name" value="Cbr1-like_FAD-bd_dom"/>
</dbReference>
<dbReference type="AlphaFoldDB" id="A0A328BTE8"/>
<evidence type="ECO:0000256" key="6">
    <source>
        <dbReference type="ARBA" id="ARBA00023002"/>
    </source>
</evidence>
<dbReference type="GO" id="GO:0010124">
    <property type="term" value="P:phenylacetate catabolic process"/>
    <property type="evidence" value="ECO:0007669"/>
    <property type="project" value="InterPro"/>
</dbReference>
<dbReference type="GO" id="GO:0051537">
    <property type="term" value="F:2 iron, 2 sulfur cluster binding"/>
    <property type="evidence" value="ECO:0007669"/>
    <property type="project" value="UniProtKB-KW"/>
</dbReference>
<evidence type="ECO:0000256" key="8">
    <source>
        <dbReference type="ARBA" id="ARBA00023014"/>
    </source>
</evidence>
<dbReference type="PRINTS" id="PR00371">
    <property type="entry name" value="FPNCR"/>
</dbReference>
<dbReference type="EMBL" id="QHKM01000001">
    <property type="protein sequence ID" value="RAK70407.1"/>
    <property type="molecule type" value="Genomic_DNA"/>
</dbReference>
<dbReference type="GO" id="GO:0050660">
    <property type="term" value="F:flavin adenine dinucleotide binding"/>
    <property type="evidence" value="ECO:0007669"/>
    <property type="project" value="TreeGrafter"/>
</dbReference>
<keyword evidence="8" id="KW-0411">Iron-sulfur</keyword>
<dbReference type="CDD" id="cd00207">
    <property type="entry name" value="fer2"/>
    <property type="match status" value="1"/>
</dbReference>
<dbReference type="Gene3D" id="3.10.20.30">
    <property type="match status" value="1"/>
</dbReference>
<dbReference type="Pfam" id="PF00970">
    <property type="entry name" value="FAD_binding_6"/>
    <property type="match status" value="1"/>
</dbReference>
<evidence type="ECO:0000259" key="10">
    <source>
        <dbReference type="PROSITE" id="PS51085"/>
    </source>
</evidence>
<dbReference type="PRINTS" id="PR00406">
    <property type="entry name" value="CYTB5RDTASE"/>
</dbReference>
<dbReference type="PROSITE" id="PS00197">
    <property type="entry name" value="2FE2S_FER_1"/>
    <property type="match status" value="1"/>
</dbReference>
<feature type="region of interest" description="Disordered" evidence="9">
    <location>
        <begin position="249"/>
        <end position="270"/>
    </location>
</feature>
<dbReference type="InterPro" id="IPR001041">
    <property type="entry name" value="2Fe-2S_ferredoxin-type"/>
</dbReference>
<dbReference type="Pfam" id="PF00175">
    <property type="entry name" value="NAD_binding_1"/>
    <property type="match status" value="1"/>
</dbReference>
<name>A0A328BTE8_9BACT</name>
<dbReference type="PANTHER" id="PTHR47354">
    <property type="entry name" value="NADH OXIDOREDUCTASE HCR"/>
    <property type="match status" value="1"/>
</dbReference>
<dbReference type="PROSITE" id="PS51085">
    <property type="entry name" value="2FE2S_FER_2"/>
    <property type="match status" value="1"/>
</dbReference>
<dbReference type="InterPro" id="IPR012675">
    <property type="entry name" value="Beta-grasp_dom_sf"/>
</dbReference>
<keyword evidence="2" id="KW-0285">Flavoprotein</keyword>
<dbReference type="Gene3D" id="3.40.50.80">
    <property type="entry name" value="Nucleotide-binding domain of ferredoxin-NADP reductase (FNR) module"/>
    <property type="match status" value="1"/>
</dbReference>
<sequence length="360" mass="40596">MSRFHKVKIKSIVRETPDCVSVALDVPADLQDTFRFTQGQYLTFRRELNGEELRRSYSICSSPLDGEWRVAIKQVPEGRFSSHAVQQLRVGEELEVMPPMGHFYTDLHPGHQKLYVAFAAGSGITPVMSILKTILLTEPGSQVYLIYGNRGRNSIIFKEQIEALKNKFVDRLSVYHILSREHGEADLFFGRIDKHKAQQFLQKIIPPQEIDEAFLCGPEDMILGVKEALTEAGVAPEKVHFEMFTAGEEGQKRKAERQQQRPAGEDDKHSRVTVQLEGTKYPLEMSYYGDTVLDALLEIGVDAPYSCKNGMCSTCRCRVTEGTVEMDVNYSLSDTEVAKGYVLSCQARPTSEKVSVDFDQ</sequence>
<keyword evidence="5" id="KW-0274">FAD</keyword>
<dbReference type="RefSeq" id="WP_111477157.1">
    <property type="nucleotide sequence ID" value="NZ_QHKM01000001.1"/>
</dbReference>
<accession>A0A328BTE8</accession>
<protein>
    <submittedName>
        <fullName evidence="12">Phenylacetate-CoA oxygenase/reductase subunit PaaK</fullName>
    </submittedName>
</protein>
<dbReference type="OrthoDB" id="9789468at2"/>
<keyword evidence="3" id="KW-0001">2Fe-2S</keyword>
<dbReference type="InterPro" id="IPR001433">
    <property type="entry name" value="OxRdtase_FAD/NAD-bd"/>
</dbReference>
<comment type="caution">
    <text evidence="12">The sequence shown here is derived from an EMBL/GenBank/DDBJ whole genome shotgun (WGS) entry which is preliminary data.</text>
</comment>
<keyword evidence="4" id="KW-0479">Metal-binding</keyword>
<evidence type="ECO:0000256" key="7">
    <source>
        <dbReference type="ARBA" id="ARBA00023004"/>
    </source>
</evidence>
<dbReference type="InterPro" id="IPR050415">
    <property type="entry name" value="MRET"/>
</dbReference>
<evidence type="ECO:0000313" key="13">
    <source>
        <dbReference type="Proteomes" id="UP000248553"/>
    </source>
</evidence>
<keyword evidence="13" id="KW-1185">Reference proteome</keyword>